<organism evidence="1 2">
    <name type="scientific">Avena sativa</name>
    <name type="common">Oat</name>
    <dbReference type="NCBI Taxonomy" id="4498"/>
    <lineage>
        <taxon>Eukaryota</taxon>
        <taxon>Viridiplantae</taxon>
        <taxon>Streptophyta</taxon>
        <taxon>Embryophyta</taxon>
        <taxon>Tracheophyta</taxon>
        <taxon>Spermatophyta</taxon>
        <taxon>Magnoliopsida</taxon>
        <taxon>Liliopsida</taxon>
        <taxon>Poales</taxon>
        <taxon>Poaceae</taxon>
        <taxon>BOP clade</taxon>
        <taxon>Pooideae</taxon>
        <taxon>Poodae</taxon>
        <taxon>Poeae</taxon>
        <taxon>Poeae Chloroplast Group 1 (Aveneae type)</taxon>
        <taxon>Aveninae</taxon>
        <taxon>Avena</taxon>
    </lineage>
</organism>
<accession>A0ACD5U173</accession>
<reference evidence="1" key="1">
    <citation type="submission" date="2021-05" db="EMBL/GenBank/DDBJ databases">
        <authorList>
            <person name="Scholz U."/>
            <person name="Mascher M."/>
            <person name="Fiebig A."/>
        </authorList>
    </citation>
    <scope>NUCLEOTIDE SEQUENCE [LARGE SCALE GENOMIC DNA]</scope>
</reference>
<evidence type="ECO:0000313" key="1">
    <source>
        <dbReference type="EnsemblPlants" id="AVESA.00010b.r2.1DG0158550.1.CDS.1"/>
    </source>
</evidence>
<dbReference type="EnsemblPlants" id="AVESA.00010b.r2.1DG0158550.1">
    <property type="protein sequence ID" value="AVESA.00010b.r2.1DG0158550.1.CDS.1"/>
    <property type="gene ID" value="AVESA.00010b.r2.1DG0158550"/>
</dbReference>
<name>A0ACD5U173_AVESA</name>
<protein>
    <submittedName>
        <fullName evidence="1">Uncharacterized protein</fullName>
    </submittedName>
</protein>
<keyword evidence="2" id="KW-1185">Reference proteome</keyword>
<dbReference type="Proteomes" id="UP001732700">
    <property type="component" value="Chromosome 1D"/>
</dbReference>
<proteinExistence type="predicted"/>
<sequence>MRSRISTRSLGRDQPLTRSASITSTRRVAGSSSLMAWRRRADRLRRRKPKEEPGGDRISALPDDLLLLVLRRLDTRAALGAGVLSRRWAGLPRELDALDLRVSDVLPPRYQRWLLRHRDIYSKGTFALYRPRIGRHEFMPNMTRYERRAMRAFTSSVEGLLAAGARRRVSRLRLEFFTTHNTGCIDRLISQAIDDWGVDDLEVIARPTFRQQTVHAFPRHGLCDEPGASRLQSLKLGCCVIPPRLHRFGALTRLILQDVAESPPSSYENVLYSCPQLQVVHLNSCLCDRGEVMLLDAPDSQIRELVIDNCVIGSVWLRDLPNLERLASMGTKLCFEADSVPCLRQWHLARRLGIEVEGFRQWLRQHLELDPFVEHTRDITNLIIRFTGPDRWIVPSSSPSLLLPNLRRLLVADVPSSWDVAWPRALLEMAPALESFHIHIASCTEEPNEEISWQPTKLRQHRLKEFVMAGFDGADRQIYLVKFVMGVCTALRRVAMFRNGHAQDKGHWDWEMVTQEHSWTEEEKDATLNQIMGVVSSTAAPVQVVFG</sequence>
<reference evidence="1" key="2">
    <citation type="submission" date="2025-09" db="UniProtKB">
        <authorList>
            <consortium name="EnsemblPlants"/>
        </authorList>
    </citation>
    <scope>IDENTIFICATION</scope>
</reference>
<evidence type="ECO:0000313" key="2">
    <source>
        <dbReference type="Proteomes" id="UP001732700"/>
    </source>
</evidence>